<protein>
    <recommendedName>
        <fullName evidence="1">Phosphatidylglycerophosphatase A</fullName>
        <ecNumber evidence="1">3.1.3.27</ecNumber>
    </recommendedName>
    <alternativeName>
        <fullName evidence="1">Phosphatidylglycerolphosphate phosphatase A</fullName>
    </alternativeName>
</protein>
<comment type="cofactor">
    <cofactor evidence="1">
        <name>Mg(2+)</name>
        <dbReference type="ChEBI" id="CHEBI:18420"/>
    </cofactor>
</comment>
<feature type="transmembrane region" description="Helical" evidence="2">
    <location>
        <begin position="86"/>
        <end position="110"/>
    </location>
</feature>
<organism evidence="4 5">
    <name type="scientific">Sediminicurvatus halobius</name>
    <dbReference type="NCBI Taxonomy" id="2182432"/>
    <lineage>
        <taxon>Bacteria</taxon>
        <taxon>Pseudomonadati</taxon>
        <taxon>Pseudomonadota</taxon>
        <taxon>Gammaproteobacteria</taxon>
        <taxon>Chromatiales</taxon>
        <taxon>Ectothiorhodospiraceae</taxon>
        <taxon>Sediminicurvatus</taxon>
    </lineage>
</organism>
<keyword evidence="2" id="KW-1133">Transmembrane helix</keyword>
<dbReference type="PANTHER" id="PTHR36305:SF1">
    <property type="entry name" value="PHOSPHATIDYLGLYCEROPHOSPHATASE A"/>
    <property type="match status" value="1"/>
</dbReference>
<comment type="catalytic activity">
    <reaction evidence="1">
        <text>a 1,2-diacyl-sn-glycero-3-phospho-(1'-sn-glycero-3'-phosphate) + H2O = a 1,2-diacyl-sn-glycero-3-phospho-(1'-sn-glycerol) + phosphate</text>
        <dbReference type="Rhea" id="RHEA:33751"/>
        <dbReference type="ChEBI" id="CHEBI:15377"/>
        <dbReference type="ChEBI" id="CHEBI:43474"/>
        <dbReference type="ChEBI" id="CHEBI:60110"/>
        <dbReference type="ChEBI" id="CHEBI:64716"/>
        <dbReference type="EC" id="3.1.3.27"/>
    </reaction>
</comment>
<keyword evidence="1" id="KW-0378">Hydrolase</keyword>
<dbReference type="GO" id="GO:0008962">
    <property type="term" value="F:phosphatidylglycerophosphatase activity"/>
    <property type="evidence" value="ECO:0007669"/>
    <property type="project" value="UniProtKB-EC"/>
</dbReference>
<dbReference type="SUPFAM" id="SSF101307">
    <property type="entry name" value="YutG-like"/>
    <property type="match status" value="1"/>
</dbReference>
<dbReference type="EC" id="3.1.3.27" evidence="1"/>
<gene>
    <name evidence="4" type="ORF">DEM34_13520</name>
</gene>
<keyword evidence="1 2" id="KW-0812">Transmembrane</keyword>
<sequence>MSVFRLREPVQLLATGFGSGLSPRLPGTTGTLAALPAVPLLLWLPVPVQVLVVVAAFAFGCWLCGAAARAAGVHDHPAIVWDEFTGIWLACIALPPGWWPLPVAFVAFRILDMAKPWPISWVDRRLGGGIGIMLDDVLAGAGAWMVVQSFAWLAG</sequence>
<dbReference type="CDD" id="cd06971">
    <property type="entry name" value="PgpA"/>
    <property type="match status" value="1"/>
</dbReference>
<keyword evidence="1" id="KW-0442">Lipid degradation</keyword>
<dbReference type="PIRSF" id="PIRSF006162">
    <property type="entry name" value="PgpA"/>
    <property type="match status" value="1"/>
</dbReference>
<comment type="function">
    <text evidence="1">Lipid phosphatase which dephosphorylates phosphatidylglycerophosphate (PGP) to phosphatidylglycerol (PG).</text>
</comment>
<dbReference type="EMBL" id="QFFI01000022">
    <property type="protein sequence ID" value="PWG62147.1"/>
    <property type="molecule type" value="Genomic_DNA"/>
</dbReference>
<dbReference type="GO" id="GO:0005886">
    <property type="term" value="C:plasma membrane"/>
    <property type="evidence" value="ECO:0007669"/>
    <property type="project" value="UniProtKB-SubCell"/>
</dbReference>
<keyword evidence="1 2" id="KW-0472">Membrane</keyword>
<keyword evidence="1" id="KW-1003">Cell membrane</keyword>
<comment type="subcellular location">
    <subcellularLocation>
        <location evidence="1">Cell inner membrane</location>
        <topology evidence="1">Multi-pass membrane protein</topology>
    </subcellularLocation>
</comment>
<keyword evidence="1" id="KW-0460">Magnesium</keyword>
<dbReference type="InterPro" id="IPR026037">
    <property type="entry name" value="PgpA"/>
</dbReference>
<comment type="pathway">
    <text evidence="1">Phospholipid metabolism; phosphatidylglycerol biosynthesis; phosphatidylglycerol from CDP-diacylglycerol: step 2/2.</text>
</comment>
<dbReference type="GO" id="GO:0046872">
    <property type="term" value="F:metal ion binding"/>
    <property type="evidence" value="ECO:0007669"/>
    <property type="project" value="UniProtKB-KW"/>
</dbReference>
<keyword evidence="1" id="KW-0997">Cell inner membrane</keyword>
<name>A0A2U2MZB7_9GAMM</name>
<evidence type="ECO:0000313" key="4">
    <source>
        <dbReference type="EMBL" id="PWG62147.1"/>
    </source>
</evidence>
<dbReference type="GO" id="GO:0006655">
    <property type="term" value="P:phosphatidylglycerol biosynthetic process"/>
    <property type="evidence" value="ECO:0007669"/>
    <property type="project" value="UniProtKB-UniPathway"/>
</dbReference>
<accession>A0A2U2MZB7</accession>
<dbReference type="Proteomes" id="UP000245474">
    <property type="component" value="Unassembled WGS sequence"/>
</dbReference>
<dbReference type="InterPro" id="IPR007686">
    <property type="entry name" value="YutG/PgpA"/>
</dbReference>
<keyword evidence="1" id="KW-1208">Phospholipid metabolism</keyword>
<dbReference type="InterPro" id="IPR036681">
    <property type="entry name" value="PgpA-like_sf"/>
</dbReference>
<feature type="domain" description="YutG/PgpA" evidence="3">
    <location>
        <begin position="13"/>
        <end position="148"/>
    </location>
</feature>
<evidence type="ECO:0000259" key="3">
    <source>
        <dbReference type="Pfam" id="PF04608"/>
    </source>
</evidence>
<dbReference type="Pfam" id="PF04608">
    <property type="entry name" value="PgpA"/>
    <property type="match status" value="1"/>
</dbReference>
<dbReference type="AlphaFoldDB" id="A0A2U2MZB7"/>
<proteinExistence type="predicted"/>
<comment type="caution">
    <text evidence="4">The sequence shown here is derived from an EMBL/GenBank/DDBJ whole genome shotgun (WGS) entry which is preliminary data.</text>
</comment>
<evidence type="ECO:0000313" key="5">
    <source>
        <dbReference type="Proteomes" id="UP000245474"/>
    </source>
</evidence>
<reference evidence="4 5" key="1">
    <citation type="submission" date="2018-05" db="EMBL/GenBank/DDBJ databases">
        <title>Spiribacter halobius sp. nov., a moderately halophilic bacterium isolated from marine solar saltern.</title>
        <authorList>
            <person name="Zheng W.-S."/>
            <person name="Lu D.-C."/>
            <person name="Du Z.-J."/>
        </authorList>
    </citation>
    <scope>NUCLEOTIDE SEQUENCE [LARGE SCALE GENOMIC DNA]</scope>
    <source>
        <strain evidence="4 5">E85</strain>
    </source>
</reference>
<evidence type="ECO:0000256" key="1">
    <source>
        <dbReference type="PIRNR" id="PIRNR006162"/>
    </source>
</evidence>
<evidence type="ECO:0000256" key="2">
    <source>
        <dbReference type="SAM" id="Phobius"/>
    </source>
</evidence>
<feature type="transmembrane region" description="Helical" evidence="2">
    <location>
        <begin position="43"/>
        <end position="65"/>
    </location>
</feature>
<dbReference type="PANTHER" id="PTHR36305">
    <property type="entry name" value="PHOSPHATIDYLGLYCEROPHOSPHATASE A"/>
    <property type="match status" value="1"/>
</dbReference>
<dbReference type="OrthoDB" id="9804091at2"/>
<dbReference type="UniPathway" id="UPA00084">
    <property type="reaction ID" value="UER00504"/>
</dbReference>
<keyword evidence="5" id="KW-1185">Reference proteome</keyword>
<keyword evidence="1" id="KW-0443">Lipid metabolism</keyword>
<keyword evidence="1" id="KW-0479">Metal-binding</keyword>
<feature type="transmembrane region" description="Helical" evidence="2">
    <location>
        <begin position="130"/>
        <end position="154"/>
    </location>
</feature>
<dbReference type="RefSeq" id="WP_109679350.1">
    <property type="nucleotide sequence ID" value="NZ_CP086615.1"/>
</dbReference>
<keyword evidence="1" id="KW-0595">Phospholipid degradation</keyword>
<dbReference type="GO" id="GO:0009395">
    <property type="term" value="P:phospholipid catabolic process"/>
    <property type="evidence" value="ECO:0007669"/>
    <property type="project" value="UniProtKB-KW"/>
</dbReference>